<dbReference type="OrthoDB" id="2913000at2759"/>
<dbReference type="Proteomes" id="UP000567179">
    <property type="component" value="Unassembled WGS sequence"/>
</dbReference>
<keyword evidence="2" id="KW-1185">Reference proteome</keyword>
<organism evidence="1 2">
    <name type="scientific">Psilocybe cf. subviscida</name>
    <dbReference type="NCBI Taxonomy" id="2480587"/>
    <lineage>
        <taxon>Eukaryota</taxon>
        <taxon>Fungi</taxon>
        <taxon>Dikarya</taxon>
        <taxon>Basidiomycota</taxon>
        <taxon>Agaricomycotina</taxon>
        <taxon>Agaricomycetes</taxon>
        <taxon>Agaricomycetidae</taxon>
        <taxon>Agaricales</taxon>
        <taxon>Agaricineae</taxon>
        <taxon>Strophariaceae</taxon>
        <taxon>Psilocybe</taxon>
    </lineage>
</organism>
<gene>
    <name evidence="1" type="ORF">D9619_011635</name>
</gene>
<evidence type="ECO:0000313" key="1">
    <source>
        <dbReference type="EMBL" id="KAF5328619.1"/>
    </source>
</evidence>
<dbReference type="EMBL" id="JAACJJ010000003">
    <property type="protein sequence ID" value="KAF5328619.1"/>
    <property type="molecule type" value="Genomic_DNA"/>
</dbReference>
<reference evidence="1 2" key="1">
    <citation type="journal article" date="2020" name="ISME J.">
        <title>Uncovering the hidden diversity of litter-decomposition mechanisms in mushroom-forming fungi.</title>
        <authorList>
            <person name="Floudas D."/>
            <person name="Bentzer J."/>
            <person name="Ahren D."/>
            <person name="Johansson T."/>
            <person name="Persson P."/>
            <person name="Tunlid A."/>
        </authorList>
    </citation>
    <scope>NUCLEOTIDE SEQUENCE [LARGE SCALE GENOMIC DNA]</scope>
    <source>
        <strain evidence="1 2">CBS 101986</strain>
    </source>
</reference>
<sequence length="298" mass="34488">MSDTKAPVVLPYELERDIFELTTRAYPGVGPKLSLVSRYVQAWVETVLYETVILEMPHETTDLFLRTFNERPASFFGRTVKRLHVTNMLSYEDAKRLIEACSGAVHVGAWVYPNTFHDNFLPCINTHNLQRLSMPLEAIWSIKTRPVVFDPAMFPRLSHLEVVNPPGLYPPLQLDWDNIIALPSLTHLAFGELFSKSHKHYLPAFERVLQERPDLQVLIVVSTDEWITNEIEQNGLDQDARVVLREDFTKPVTAAEYWREVKLGGADMWTRAEDLVPIQQVRIERTREIYEDLQDLML</sequence>
<evidence type="ECO:0000313" key="2">
    <source>
        <dbReference type="Proteomes" id="UP000567179"/>
    </source>
</evidence>
<proteinExistence type="predicted"/>
<accession>A0A8H5F9G1</accession>
<name>A0A8H5F9G1_9AGAR</name>
<dbReference type="AlphaFoldDB" id="A0A8H5F9G1"/>
<comment type="caution">
    <text evidence="1">The sequence shown here is derived from an EMBL/GenBank/DDBJ whole genome shotgun (WGS) entry which is preliminary data.</text>
</comment>
<protein>
    <submittedName>
        <fullName evidence="1">Uncharacterized protein</fullName>
    </submittedName>
</protein>